<name>A0ABS8VR10_DATST</name>
<dbReference type="EMBL" id="JACEIK010005629">
    <property type="protein sequence ID" value="MCE0481928.1"/>
    <property type="molecule type" value="Genomic_DNA"/>
</dbReference>
<reference evidence="2 3" key="1">
    <citation type="journal article" date="2021" name="BMC Genomics">
        <title>Datura genome reveals duplications of psychoactive alkaloid biosynthetic genes and high mutation rate following tissue culture.</title>
        <authorList>
            <person name="Rajewski A."/>
            <person name="Carter-House D."/>
            <person name="Stajich J."/>
            <person name="Litt A."/>
        </authorList>
    </citation>
    <scope>NUCLEOTIDE SEQUENCE [LARGE SCALE GENOMIC DNA]</scope>
    <source>
        <strain evidence="2">AR-01</strain>
    </source>
</reference>
<keyword evidence="3" id="KW-1185">Reference proteome</keyword>
<gene>
    <name evidence="2" type="ORF">HAX54_040137</name>
</gene>
<evidence type="ECO:0000313" key="2">
    <source>
        <dbReference type="EMBL" id="MCE0481928.1"/>
    </source>
</evidence>
<sequence length="69" mass="7647">MDVDSTMSSESDHHRNNGESESMTRVAVDIKTCKFCSNLSISPKIVQQKAAPDCVSLGEFVVRFKRIGK</sequence>
<protein>
    <submittedName>
        <fullName evidence="2">Uncharacterized protein</fullName>
    </submittedName>
</protein>
<proteinExistence type="predicted"/>
<organism evidence="2 3">
    <name type="scientific">Datura stramonium</name>
    <name type="common">Jimsonweed</name>
    <name type="synonym">Common thornapple</name>
    <dbReference type="NCBI Taxonomy" id="4076"/>
    <lineage>
        <taxon>Eukaryota</taxon>
        <taxon>Viridiplantae</taxon>
        <taxon>Streptophyta</taxon>
        <taxon>Embryophyta</taxon>
        <taxon>Tracheophyta</taxon>
        <taxon>Spermatophyta</taxon>
        <taxon>Magnoliopsida</taxon>
        <taxon>eudicotyledons</taxon>
        <taxon>Gunneridae</taxon>
        <taxon>Pentapetalae</taxon>
        <taxon>asterids</taxon>
        <taxon>lamiids</taxon>
        <taxon>Solanales</taxon>
        <taxon>Solanaceae</taxon>
        <taxon>Solanoideae</taxon>
        <taxon>Datureae</taxon>
        <taxon>Datura</taxon>
    </lineage>
</organism>
<evidence type="ECO:0000313" key="3">
    <source>
        <dbReference type="Proteomes" id="UP000823775"/>
    </source>
</evidence>
<evidence type="ECO:0000256" key="1">
    <source>
        <dbReference type="SAM" id="MobiDB-lite"/>
    </source>
</evidence>
<comment type="caution">
    <text evidence="2">The sequence shown here is derived from an EMBL/GenBank/DDBJ whole genome shotgun (WGS) entry which is preliminary data.</text>
</comment>
<accession>A0ABS8VR10</accession>
<feature type="region of interest" description="Disordered" evidence="1">
    <location>
        <begin position="1"/>
        <end position="23"/>
    </location>
</feature>
<dbReference type="Proteomes" id="UP000823775">
    <property type="component" value="Unassembled WGS sequence"/>
</dbReference>